<keyword evidence="2" id="KW-1185">Reference proteome</keyword>
<organism evidence="1 2">
    <name type="scientific">Araneus ventricosus</name>
    <name type="common">Orbweaver spider</name>
    <name type="synonym">Epeira ventricosa</name>
    <dbReference type="NCBI Taxonomy" id="182803"/>
    <lineage>
        <taxon>Eukaryota</taxon>
        <taxon>Metazoa</taxon>
        <taxon>Ecdysozoa</taxon>
        <taxon>Arthropoda</taxon>
        <taxon>Chelicerata</taxon>
        <taxon>Arachnida</taxon>
        <taxon>Araneae</taxon>
        <taxon>Araneomorphae</taxon>
        <taxon>Entelegynae</taxon>
        <taxon>Araneoidea</taxon>
        <taxon>Araneidae</taxon>
        <taxon>Araneus</taxon>
    </lineage>
</organism>
<evidence type="ECO:0000313" key="1">
    <source>
        <dbReference type="EMBL" id="GBN25873.1"/>
    </source>
</evidence>
<accession>A0A4Y2MGT3</accession>
<reference evidence="1 2" key="1">
    <citation type="journal article" date="2019" name="Sci. Rep.">
        <title>Orb-weaving spider Araneus ventricosus genome elucidates the spidroin gene catalogue.</title>
        <authorList>
            <person name="Kono N."/>
            <person name="Nakamura H."/>
            <person name="Ohtoshi R."/>
            <person name="Moran D.A.P."/>
            <person name="Shinohara A."/>
            <person name="Yoshida Y."/>
            <person name="Fujiwara M."/>
            <person name="Mori M."/>
            <person name="Tomita M."/>
            <person name="Arakawa K."/>
        </authorList>
    </citation>
    <scope>NUCLEOTIDE SEQUENCE [LARGE SCALE GENOMIC DNA]</scope>
</reference>
<dbReference type="Proteomes" id="UP000499080">
    <property type="component" value="Unassembled WGS sequence"/>
</dbReference>
<dbReference type="EMBL" id="BGPR01007303">
    <property type="protein sequence ID" value="GBN25873.1"/>
    <property type="molecule type" value="Genomic_DNA"/>
</dbReference>
<evidence type="ECO:0000313" key="2">
    <source>
        <dbReference type="Proteomes" id="UP000499080"/>
    </source>
</evidence>
<name>A0A4Y2MGT3_ARAVE</name>
<proteinExistence type="predicted"/>
<dbReference type="OrthoDB" id="6472729at2759"/>
<gene>
    <name evidence="1" type="ORF">AVEN_10450_1</name>
</gene>
<protein>
    <submittedName>
        <fullName evidence="1">Uncharacterized protein</fullName>
    </submittedName>
</protein>
<sequence length="477" mass="55845">MIPERERETLASSTVNIHNNEINAKLRKARPCQGAKYCWLIKVVAKTLSSSPFHHLRFFGGLLELMMEVCFVPSLQHLSCSKIVTSLLNKVFPLIDASSLNFSKKISLIPFVPRELLFVNKKNYKEITRRVVEDIRRLVPCASLQKKLENFISPLFCEIEEWEKICYRSSSIDDDTFIIIVNNIPQCWLTDGTIDREKLVQLVVKNNNILLTNRFIFACTYCLYEDVLNLWELLSETEKSLLRIDSDFVVKNWITWLESRSNKDWQFCVAWILGTSLWYKNVYVLKRVLGALTPSERSHYLLKALTQREVSSSVVRYCLSLMTRNEQELFFKESPVKVFECITSWPVRSCFFDIVDLLRPYLTADTFCNILNRLLLQMKNQKRDCVELLVILKNFWIKSPRHFQNIAKCDPRFSGQLQFILEHDFTQAFSKPEDTRQACFRAARADYVMQSRQQIFLDMSQGRQSNLHPLLIFPALI</sequence>
<comment type="caution">
    <text evidence="1">The sequence shown here is derived from an EMBL/GenBank/DDBJ whole genome shotgun (WGS) entry which is preliminary data.</text>
</comment>
<dbReference type="AlphaFoldDB" id="A0A4Y2MGT3"/>